<evidence type="ECO:0000256" key="1">
    <source>
        <dbReference type="SAM" id="MobiDB-lite"/>
    </source>
</evidence>
<comment type="caution">
    <text evidence="2">The sequence shown here is derived from an EMBL/GenBank/DDBJ whole genome shotgun (WGS) entry which is preliminary data.</text>
</comment>
<sequence>MIPVTYSCFTLQKFGSGGWHSAAVFLPFNFMDGGRWMVDDGWWSGRKLSARFLTDRSQKTFFEHCNELEYCIPLRLLILTMLLATCLRRFAEKQSSLQAGPQRLMQGEKGLTEGRAEEDVVPSVRVRYGGEERKKRASNSKQHLNPNFNPLNTQNTLLHFHPNAHTPTPTPADQPPFWHHPQQPTYTTLSYFVLLTIAKSPAVSTQTFASALDNSRPHTIWMNRGRNLHRNIL</sequence>
<accession>A0ABR4CXU6</accession>
<organism evidence="2 3">
    <name type="scientific">Oculimacula yallundae</name>
    <dbReference type="NCBI Taxonomy" id="86028"/>
    <lineage>
        <taxon>Eukaryota</taxon>
        <taxon>Fungi</taxon>
        <taxon>Dikarya</taxon>
        <taxon>Ascomycota</taxon>
        <taxon>Pezizomycotina</taxon>
        <taxon>Leotiomycetes</taxon>
        <taxon>Helotiales</taxon>
        <taxon>Ploettnerulaceae</taxon>
        <taxon>Oculimacula</taxon>
    </lineage>
</organism>
<evidence type="ECO:0000313" key="3">
    <source>
        <dbReference type="Proteomes" id="UP001595075"/>
    </source>
</evidence>
<dbReference type="Proteomes" id="UP001595075">
    <property type="component" value="Unassembled WGS sequence"/>
</dbReference>
<evidence type="ECO:0000313" key="2">
    <source>
        <dbReference type="EMBL" id="KAL2074316.1"/>
    </source>
</evidence>
<dbReference type="EMBL" id="JAZHXI010000002">
    <property type="protein sequence ID" value="KAL2074316.1"/>
    <property type="molecule type" value="Genomic_DNA"/>
</dbReference>
<gene>
    <name evidence="2" type="ORF">VTL71DRAFT_8094</name>
</gene>
<reference evidence="2 3" key="1">
    <citation type="journal article" date="2024" name="Commun. Biol.">
        <title>Comparative genomic analysis of thermophilic fungi reveals convergent evolutionary adaptations and gene losses.</title>
        <authorList>
            <person name="Steindorff A.S."/>
            <person name="Aguilar-Pontes M.V."/>
            <person name="Robinson A.J."/>
            <person name="Andreopoulos B."/>
            <person name="LaButti K."/>
            <person name="Kuo A."/>
            <person name="Mondo S."/>
            <person name="Riley R."/>
            <person name="Otillar R."/>
            <person name="Haridas S."/>
            <person name="Lipzen A."/>
            <person name="Grimwood J."/>
            <person name="Schmutz J."/>
            <person name="Clum A."/>
            <person name="Reid I.D."/>
            <person name="Moisan M.C."/>
            <person name="Butler G."/>
            <person name="Nguyen T.T.M."/>
            <person name="Dewar K."/>
            <person name="Conant G."/>
            <person name="Drula E."/>
            <person name="Henrissat B."/>
            <person name="Hansel C."/>
            <person name="Singer S."/>
            <person name="Hutchinson M.I."/>
            <person name="de Vries R.P."/>
            <person name="Natvig D.O."/>
            <person name="Powell A.J."/>
            <person name="Tsang A."/>
            <person name="Grigoriev I.V."/>
        </authorList>
    </citation>
    <scope>NUCLEOTIDE SEQUENCE [LARGE SCALE GENOMIC DNA]</scope>
    <source>
        <strain evidence="2 3">CBS 494.80</strain>
    </source>
</reference>
<protein>
    <submittedName>
        <fullName evidence="2">Uncharacterized protein</fullName>
    </submittedName>
</protein>
<keyword evidence="3" id="KW-1185">Reference proteome</keyword>
<feature type="compositionally biased region" description="Polar residues" evidence="1">
    <location>
        <begin position="139"/>
        <end position="149"/>
    </location>
</feature>
<feature type="region of interest" description="Disordered" evidence="1">
    <location>
        <begin position="129"/>
        <end position="149"/>
    </location>
</feature>
<name>A0ABR4CXU6_9HELO</name>
<proteinExistence type="predicted"/>